<proteinExistence type="predicted"/>
<dbReference type="EnsemblPlants" id="Pp3c2_26300V3.1">
    <property type="protein sequence ID" value="Pp3c2_26300V3.1"/>
    <property type="gene ID" value="Pp3c2_26300"/>
</dbReference>
<dbReference type="AlphaFoldDB" id="A0A2K1L322"/>
<evidence type="ECO:0000313" key="3">
    <source>
        <dbReference type="Proteomes" id="UP000006727"/>
    </source>
</evidence>
<evidence type="ECO:0000313" key="2">
    <source>
        <dbReference type="EnsemblPlants" id="Pp3c2_26300V3.1"/>
    </source>
</evidence>
<sequence>MLEFEQLIWTHGDSATCVRTIYEKPAFVGYELVLRETRTVRYVRAANLVFSISSMSQQHNVASELHQQNRHNDAHHDHSMIQDFVGTAALQGLKTTKIPTPPSPPKLLDVTGQKYLLNLCTTRHHRLDTVLTSQQLPSVLRFREGKHPIRASLHASIASRDLHLTTLLRNRVALPNHGKIGTGFRRPTAGDRSMEDCALRVNVIFHPYISPPFQSKKLKIPAKPV</sequence>
<accession>A0A2K1L322</accession>
<protein>
    <submittedName>
        <fullName evidence="1 2">Uncharacterized protein</fullName>
    </submittedName>
</protein>
<organism evidence="1">
    <name type="scientific">Physcomitrium patens</name>
    <name type="common">Spreading-leaved earth moss</name>
    <name type="synonym">Physcomitrella patens</name>
    <dbReference type="NCBI Taxonomy" id="3218"/>
    <lineage>
        <taxon>Eukaryota</taxon>
        <taxon>Viridiplantae</taxon>
        <taxon>Streptophyta</taxon>
        <taxon>Embryophyta</taxon>
        <taxon>Bryophyta</taxon>
        <taxon>Bryophytina</taxon>
        <taxon>Bryopsida</taxon>
        <taxon>Funariidae</taxon>
        <taxon>Funariales</taxon>
        <taxon>Funariaceae</taxon>
        <taxon>Physcomitrium</taxon>
    </lineage>
</organism>
<dbReference type="InParanoid" id="A0A2K1L322"/>
<reference evidence="1 3" key="2">
    <citation type="journal article" date="2018" name="Plant J.">
        <title>The Physcomitrella patens chromosome-scale assembly reveals moss genome structure and evolution.</title>
        <authorList>
            <person name="Lang D."/>
            <person name="Ullrich K.K."/>
            <person name="Murat F."/>
            <person name="Fuchs J."/>
            <person name="Jenkins J."/>
            <person name="Haas F.B."/>
            <person name="Piednoel M."/>
            <person name="Gundlach H."/>
            <person name="Van Bel M."/>
            <person name="Meyberg R."/>
            <person name="Vives C."/>
            <person name="Morata J."/>
            <person name="Symeonidi A."/>
            <person name="Hiss M."/>
            <person name="Muchero W."/>
            <person name="Kamisugi Y."/>
            <person name="Saleh O."/>
            <person name="Blanc G."/>
            <person name="Decker E.L."/>
            <person name="van Gessel N."/>
            <person name="Grimwood J."/>
            <person name="Hayes R.D."/>
            <person name="Graham S.W."/>
            <person name="Gunter L.E."/>
            <person name="McDaniel S.F."/>
            <person name="Hoernstein S.N.W."/>
            <person name="Larsson A."/>
            <person name="Li F.W."/>
            <person name="Perroud P.F."/>
            <person name="Phillips J."/>
            <person name="Ranjan P."/>
            <person name="Rokshar D.S."/>
            <person name="Rothfels C.J."/>
            <person name="Schneider L."/>
            <person name="Shu S."/>
            <person name="Stevenson D.W."/>
            <person name="Thummler F."/>
            <person name="Tillich M."/>
            <person name="Villarreal Aguilar J.C."/>
            <person name="Widiez T."/>
            <person name="Wong G.K."/>
            <person name="Wymore A."/>
            <person name="Zhang Y."/>
            <person name="Zimmer A.D."/>
            <person name="Quatrano R.S."/>
            <person name="Mayer K.F.X."/>
            <person name="Goodstein D."/>
            <person name="Casacuberta J.M."/>
            <person name="Vandepoele K."/>
            <person name="Reski R."/>
            <person name="Cuming A.C."/>
            <person name="Tuskan G.A."/>
            <person name="Maumus F."/>
            <person name="Salse J."/>
            <person name="Schmutz J."/>
            <person name="Rensing S.A."/>
        </authorList>
    </citation>
    <scope>NUCLEOTIDE SEQUENCE [LARGE SCALE GENOMIC DNA]</scope>
    <source>
        <strain evidence="2 3">cv. Gransden 2004</strain>
    </source>
</reference>
<reference evidence="2" key="3">
    <citation type="submission" date="2020-12" db="UniProtKB">
        <authorList>
            <consortium name="EnsemblPlants"/>
        </authorList>
    </citation>
    <scope>IDENTIFICATION</scope>
</reference>
<dbReference type="EMBL" id="ABEU02000002">
    <property type="protein sequence ID" value="PNR60428.1"/>
    <property type="molecule type" value="Genomic_DNA"/>
</dbReference>
<reference evidence="1 3" key="1">
    <citation type="journal article" date="2008" name="Science">
        <title>The Physcomitrella genome reveals evolutionary insights into the conquest of land by plants.</title>
        <authorList>
            <person name="Rensing S."/>
            <person name="Lang D."/>
            <person name="Zimmer A."/>
            <person name="Terry A."/>
            <person name="Salamov A."/>
            <person name="Shapiro H."/>
            <person name="Nishiyama T."/>
            <person name="Perroud P.-F."/>
            <person name="Lindquist E."/>
            <person name="Kamisugi Y."/>
            <person name="Tanahashi T."/>
            <person name="Sakakibara K."/>
            <person name="Fujita T."/>
            <person name="Oishi K."/>
            <person name="Shin-I T."/>
            <person name="Kuroki Y."/>
            <person name="Toyoda A."/>
            <person name="Suzuki Y."/>
            <person name="Hashimoto A."/>
            <person name="Yamaguchi K."/>
            <person name="Sugano A."/>
            <person name="Kohara Y."/>
            <person name="Fujiyama A."/>
            <person name="Anterola A."/>
            <person name="Aoki S."/>
            <person name="Ashton N."/>
            <person name="Barbazuk W.B."/>
            <person name="Barker E."/>
            <person name="Bennetzen J."/>
            <person name="Bezanilla M."/>
            <person name="Blankenship R."/>
            <person name="Cho S.H."/>
            <person name="Dutcher S."/>
            <person name="Estelle M."/>
            <person name="Fawcett J.A."/>
            <person name="Gundlach H."/>
            <person name="Hanada K."/>
            <person name="Heyl A."/>
            <person name="Hicks K.A."/>
            <person name="Hugh J."/>
            <person name="Lohr M."/>
            <person name="Mayer K."/>
            <person name="Melkozernov A."/>
            <person name="Murata T."/>
            <person name="Nelson D."/>
            <person name="Pils B."/>
            <person name="Prigge M."/>
            <person name="Reiss B."/>
            <person name="Renner T."/>
            <person name="Rombauts S."/>
            <person name="Rushton P."/>
            <person name="Sanderfoot A."/>
            <person name="Schween G."/>
            <person name="Shiu S.-H."/>
            <person name="Stueber K."/>
            <person name="Theodoulou F.L."/>
            <person name="Tu H."/>
            <person name="Van de Peer Y."/>
            <person name="Verrier P.J."/>
            <person name="Waters E."/>
            <person name="Wood A."/>
            <person name="Yang L."/>
            <person name="Cove D."/>
            <person name="Cuming A."/>
            <person name="Hasebe M."/>
            <person name="Lucas S."/>
            <person name="Mishler D.B."/>
            <person name="Reski R."/>
            <person name="Grigoriev I."/>
            <person name="Quatrano R.S."/>
            <person name="Boore J.L."/>
        </authorList>
    </citation>
    <scope>NUCLEOTIDE SEQUENCE [LARGE SCALE GENOMIC DNA]</scope>
    <source>
        <strain evidence="2 3">cv. Gransden 2004</strain>
    </source>
</reference>
<dbReference type="Gramene" id="Pp3c2_26300V3.1">
    <property type="protein sequence ID" value="Pp3c2_26300V3.1"/>
    <property type="gene ID" value="Pp3c2_26300"/>
</dbReference>
<gene>
    <name evidence="1" type="ORF">PHYPA_003221</name>
</gene>
<name>A0A2K1L322_PHYPA</name>
<evidence type="ECO:0000313" key="1">
    <source>
        <dbReference type="EMBL" id="PNR60428.1"/>
    </source>
</evidence>
<dbReference type="Proteomes" id="UP000006727">
    <property type="component" value="Chromosome 2"/>
</dbReference>
<keyword evidence="3" id="KW-1185">Reference proteome</keyword>